<evidence type="ECO:0000313" key="2">
    <source>
        <dbReference type="Proteomes" id="UP001620295"/>
    </source>
</evidence>
<organism evidence="1 2">
    <name type="scientific">Streptomyces milbemycinicus</name>
    <dbReference type="NCBI Taxonomy" id="476552"/>
    <lineage>
        <taxon>Bacteria</taxon>
        <taxon>Bacillati</taxon>
        <taxon>Actinomycetota</taxon>
        <taxon>Actinomycetes</taxon>
        <taxon>Kitasatosporales</taxon>
        <taxon>Streptomycetaceae</taxon>
        <taxon>Streptomyces</taxon>
    </lineage>
</organism>
<dbReference type="RefSeq" id="WP_358633428.1">
    <property type="nucleotide sequence ID" value="NZ_JBFACG010000003.1"/>
</dbReference>
<dbReference type="Proteomes" id="UP001620295">
    <property type="component" value="Unassembled WGS sequence"/>
</dbReference>
<protein>
    <submittedName>
        <fullName evidence="1">Uncharacterized protein</fullName>
    </submittedName>
</protein>
<accession>A0ABW8LIM9</accession>
<dbReference type="EMBL" id="JBJDQH010000002">
    <property type="protein sequence ID" value="MFK4264236.1"/>
    <property type="molecule type" value="Genomic_DNA"/>
</dbReference>
<sequence length="395" mass="42811">MSSPDELRRQEHIRLATEAAREGRRSRRGRRVWDLLRTRPGQLISVGVAGALIGGLLTAWQTTGLPWSDEKQTVCWGTLPKKDAEALFRDDLSVRAEEIRPSDGNDSSSDAQGACRLLAVDDGRPVAHIDFRLHQLDPRYDPQTTGWLADFLTPLAVPFGKGFVGLASENRTWLALPGGCADGGLSDGPAVVDASWGRLPMSSRDKPRWRDAVARATVRLANGAMRALHCDGTLPLPGKLPATPRQKDTEPRRLCGVGGLTLTPLSKDERYQLDGTLLAHSPGTARVCGVGLGVAATRARLRLVTVEDPRLAQVVSDLASTMGRREYDKRGSASDRSDLALYEASCQTGLVAFLVQDEGTRMDGLPRRLLPRYAAAEAERLGCGSLKVKLPRQGS</sequence>
<name>A0ABW8LIM9_9ACTN</name>
<evidence type="ECO:0000313" key="1">
    <source>
        <dbReference type="EMBL" id="MFK4264236.1"/>
    </source>
</evidence>
<keyword evidence="2" id="KW-1185">Reference proteome</keyword>
<comment type="caution">
    <text evidence="1">The sequence shown here is derived from an EMBL/GenBank/DDBJ whole genome shotgun (WGS) entry which is preliminary data.</text>
</comment>
<proteinExistence type="predicted"/>
<gene>
    <name evidence="1" type="ORF">ACI2L5_04785</name>
</gene>
<reference evidence="1 2" key="1">
    <citation type="submission" date="2024-11" db="EMBL/GenBank/DDBJ databases">
        <title>The Natural Products Discovery Center: Release of the First 8490 Sequenced Strains for Exploring Actinobacteria Biosynthetic Diversity.</title>
        <authorList>
            <person name="Kalkreuter E."/>
            <person name="Kautsar S.A."/>
            <person name="Yang D."/>
            <person name="Bader C.D."/>
            <person name="Teijaro C.N."/>
            <person name="Fluegel L."/>
            <person name="Davis C.M."/>
            <person name="Simpson J.R."/>
            <person name="Lauterbach L."/>
            <person name="Steele A.D."/>
            <person name="Gui C."/>
            <person name="Meng S."/>
            <person name="Li G."/>
            <person name="Viehrig K."/>
            <person name="Ye F."/>
            <person name="Su P."/>
            <person name="Kiefer A.F."/>
            <person name="Nichols A."/>
            <person name="Cepeda A.J."/>
            <person name="Yan W."/>
            <person name="Fan B."/>
            <person name="Jiang Y."/>
            <person name="Adhikari A."/>
            <person name="Zheng C.-J."/>
            <person name="Schuster L."/>
            <person name="Cowan T.M."/>
            <person name="Smanski M.J."/>
            <person name="Chevrette M.G."/>
            <person name="De Carvalho L.P.S."/>
            <person name="Shen B."/>
        </authorList>
    </citation>
    <scope>NUCLEOTIDE SEQUENCE [LARGE SCALE GENOMIC DNA]</scope>
    <source>
        <strain evidence="1 2">NPDC020863</strain>
    </source>
</reference>